<evidence type="ECO:0000313" key="1">
    <source>
        <dbReference type="EMBL" id="GEK83514.1"/>
    </source>
</evidence>
<dbReference type="SUPFAM" id="SSF51230">
    <property type="entry name" value="Single hybrid motif"/>
    <property type="match status" value="1"/>
</dbReference>
<dbReference type="Gene3D" id="2.40.50.100">
    <property type="match status" value="1"/>
</dbReference>
<protein>
    <submittedName>
        <fullName evidence="2">Multidrug resistance efflux pump</fullName>
    </submittedName>
</protein>
<evidence type="ECO:0000313" key="4">
    <source>
        <dbReference type="Proteomes" id="UP000522688"/>
    </source>
</evidence>
<name>A0A7W3PJM3_9MICO</name>
<keyword evidence="3" id="KW-1185">Reference proteome</keyword>
<dbReference type="OrthoDB" id="3725787at2"/>
<organism evidence="2 4">
    <name type="scientific">Frigoribacterium faeni</name>
    <dbReference type="NCBI Taxonomy" id="145483"/>
    <lineage>
        <taxon>Bacteria</taxon>
        <taxon>Bacillati</taxon>
        <taxon>Actinomycetota</taxon>
        <taxon>Actinomycetes</taxon>
        <taxon>Micrococcales</taxon>
        <taxon>Microbacteriaceae</taxon>
        <taxon>Frigoribacterium</taxon>
    </lineage>
</organism>
<sequence>MTWGNRIRMTVGILVVLALVGVFTLIFTQRQAQVISTSAAIASQDFTVGTDYSGTVTATEVEVGDVVTKGDALFSLQSLALQKDLEDDIMVADTDAYTVADDGTMTFTATVDGIVSQLDVREGGFVGSGTAVATIERSGTLFVAADFTLTPRDYERIQDGAAVDVMLPNQVVVEGSVDLVTVETKDGAAAATVRVVSSQLTEGAYNGLVASGTPVEATMHLRDDGILAGPVDTVQDFLRQIGV</sequence>
<dbReference type="Proteomes" id="UP000522688">
    <property type="component" value="Unassembled WGS sequence"/>
</dbReference>
<dbReference type="Proteomes" id="UP000321154">
    <property type="component" value="Unassembled WGS sequence"/>
</dbReference>
<dbReference type="EMBL" id="BJUV01000016">
    <property type="protein sequence ID" value="GEK83514.1"/>
    <property type="molecule type" value="Genomic_DNA"/>
</dbReference>
<proteinExistence type="predicted"/>
<comment type="caution">
    <text evidence="2">The sequence shown here is derived from an EMBL/GenBank/DDBJ whole genome shotgun (WGS) entry which is preliminary data.</text>
</comment>
<dbReference type="EMBL" id="JACGWW010000006">
    <property type="protein sequence ID" value="MBA8814620.1"/>
    <property type="molecule type" value="Genomic_DNA"/>
</dbReference>
<reference evidence="2 4" key="2">
    <citation type="submission" date="2020-07" db="EMBL/GenBank/DDBJ databases">
        <title>Sequencing the genomes of 1000 actinobacteria strains.</title>
        <authorList>
            <person name="Klenk H.-P."/>
        </authorList>
    </citation>
    <scope>NUCLEOTIDE SEQUENCE [LARGE SCALE GENOMIC DNA]</scope>
    <source>
        <strain evidence="2 4">DSM 10309</strain>
    </source>
</reference>
<dbReference type="AlphaFoldDB" id="A0A7W3PJM3"/>
<dbReference type="InterPro" id="IPR050739">
    <property type="entry name" value="MFP"/>
</dbReference>
<gene>
    <name evidence="2" type="ORF">FB463_002895</name>
    <name evidence="1" type="ORF">FFA01_18230</name>
</gene>
<evidence type="ECO:0000313" key="3">
    <source>
        <dbReference type="Proteomes" id="UP000321154"/>
    </source>
</evidence>
<dbReference type="RefSeq" id="WP_146855315.1">
    <property type="nucleotide sequence ID" value="NZ_BAAAHR010000003.1"/>
</dbReference>
<accession>A0A7W3PJM3</accession>
<reference evidence="1 3" key="1">
    <citation type="submission" date="2019-07" db="EMBL/GenBank/DDBJ databases">
        <title>Whole genome shotgun sequence of Frigoribacterium faeni NBRC 103066.</title>
        <authorList>
            <person name="Hosoyama A."/>
            <person name="Uohara A."/>
            <person name="Ohji S."/>
            <person name="Ichikawa N."/>
        </authorList>
    </citation>
    <scope>NUCLEOTIDE SEQUENCE [LARGE SCALE GENOMIC DNA]</scope>
    <source>
        <strain evidence="1 3">NBRC 103066</strain>
    </source>
</reference>
<evidence type="ECO:0000313" key="2">
    <source>
        <dbReference type="EMBL" id="MBA8814620.1"/>
    </source>
</evidence>
<dbReference type="InterPro" id="IPR011053">
    <property type="entry name" value="Single_hybrid_motif"/>
</dbReference>
<dbReference type="PANTHER" id="PTHR30386">
    <property type="entry name" value="MEMBRANE FUSION SUBUNIT OF EMRAB-TOLC MULTIDRUG EFFLUX PUMP"/>
    <property type="match status" value="1"/>
</dbReference>